<evidence type="ECO:0000313" key="2">
    <source>
        <dbReference type="EMBL" id="GEN06894.1"/>
    </source>
</evidence>
<dbReference type="EMBL" id="BJXR01000018">
    <property type="protein sequence ID" value="GEN06894.1"/>
    <property type="molecule type" value="Genomic_DNA"/>
</dbReference>
<accession>A0A511SYA5</accession>
<feature type="region of interest" description="Disordered" evidence="1">
    <location>
        <begin position="139"/>
        <end position="162"/>
    </location>
</feature>
<gene>
    <name evidence="2" type="ORF">MFU01_19310</name>
</gene>
<organism evidence="2 3">
    <name type="scientific">Myxococcus fulvus</name>
    <dbReference type="NCBI Taxonomy" id="33"/>
    <lineage>
        <taxon>Bacteria</taxon>
        <taxon>Pseudomonadati</taxon>
        <taxon>Myxococcota</taxon>
        <taxon>Myxococcia</taxon>
        <taxon>Myxococcales</taxon>
        <taxon>Cystobacterineae</taxon>
        <taxon>Myxococcaceae</taxon>
        <taxon>Myxococcus</taxon>
    </lineage>
</organism>
<reference evidence="2 3" key="1">
    <citation type="submission" date="2019-07" db="EMBL/GenBank/DDBJ databases">
        <title>Whole genome shotgun sequence of Myxococcus fulvus NBRC 100333.</title>
        <authorList>
            <person name="Hosoyama A."/>
            <person name="Uohara A."/>
            <person name="Ohji S."/>
            <person name="Ichikawa N."/>
        </authorList>
    </citation>
    <scope>NUCLEOTIDE SEQUENCE [LARGE SCALE GENOMIC DNA]</scope>
    <source>
        <strain evidence="2 3">NBRC 100333</strain>
    </source>
</reference>
<comment type="caution">
    <text evidence="2">The sequence shown here is derived from an EMBL/GenBank/DDBJ whole genome shotgun (WGS) entry which is preliminary data.</text>
</comment>
<name>A0A511SYA5_MYXFU</name>
<evidence type="ECO:0000256" key="1">
    <source>
        <dbReference type="SAM" id="MobiDB-lite"/>
    </source>
</evidence>
<protein>
    <submittedName>
        <fullName evidence="2">Uncharacterized protein</fullName>
    </submittedName>
</protein>
<proteinExistence type="predicted"/>
<dbReference type="Proteomes" id="UP000321514">
    <property type="component" value="Unassembled WGS sequence"/>
</dbReference>
<dbReference type="AlphaFoldDB" id="A0A511SYA5"/>
<feature type="region of interest" description="Disordered" evidence="1">
    <location>
        <begin position="101"/>
        <end position="123"/>
    </location>
</feature>
<feature type="compositionally biased region" description="Basic residues" evidence="1">
    <location>
        <begin position="1"/>
        <end position="17"/>
    </location>
</feature>
<feature type="region of interest" description="Disordered" evidence="1">
    <location>
        <begin position="1"/>
        <end position="33"/>
    </location>
</feature>
<evidence type="ECO:0000313" key="3">
    <source>
        <dbReference type="Proteomes" id="UP000321514"/>
    </source>
</evidence>
<sequence length="162" mass="17156">MRSSVHGKHHGRLRVGGKIRSSSSSRIDTEVGVSSGHGNFEIVSPSMGQEAETWAPETGCPHASTTVPWMLSPAAAGGLGATVRGSVPTERVRLEAWGCRGSAPSSLHERSASAPSTRRVPPIHPRMFRLLPSDMRDGRISAGGRPPSCWIRNRGGGMGDAR</sequence>